<protein>
    <submittedName>
        <fullName evidence="1">Uncharacterized protein</fullName>
    </submittedName>
</protein>
<evidence type="ECO:0000313" key="1">
    <source>
        <dbReference type="EMBL" id="KOF74621.1"/>
    </source>
</evidence>
<sequence length="61" mass="7257">MQYKLLFFCLKYHRLCRMIFQISVFAYAVNIHATDQSAFLLICALYMHTFFVKQCRISVAV</sequence>
<organism evidence="1">
    <name type="scientific">Octopus bimaculoides</name>
    <name type="common">California two-spotted octopus</name>
    <dbReference type="NCBI Taxonomy" id="37653"/>
    <lineage>
        <taxon>Eukaryota</taxon>
        <taxon>Metazoa</taxon>
        <taxon>Spiralia</taxon>
        <taxon>Lophotrochozoa</taxon>
        <taxon>Mollusca</taxon>
        <taxon>Cephalopoda</taxon>
        <taxon>Coleoidea</taxon>
        <taxon>Octopodiformes</taxon>
        <taxon>Octopoda</taxon>
        <taxon>Incirrata</taxon>
        <taxon>Octopodidae</taxon>
        <taxon>Octopus</taxon>
    </lineage>
</organism>
<dbReference type="AlphaFoldDB" id="A0A0L8GC78"/>
<accession>A0A0L8GC78</accession>
<name>A0A0L8GC78_OCTBM</name>
<reference evidence="1" key="1">
    <citation type="submission" date="2015-07" db="EMBL/GenBank/DDBJ databases">
        <title>MeaNS - Measles Nucleotide Surveillance Program.</title>
        <authorList>
            <person name="Tran T."/>
            <person name="Druce J."/>
        </authorList>
    </citation>
    <scope>NUCLEOTIDE SEQUENCE</scope>
    <source>
        <strain evidence="1">UCB-OBI-ISO-001</strain>
        <tissue evidence="1">Gonad</tissue>
    </source>
</reference>
<dbReference type="EMBL" id="KQ422586">
    <property type="protein sequence ID" value="KOF74621.1"/>
    <property type="molecule type" value="Genomic_DNA"/>
</dbReference>
<proteinExistence type="predicted"/>
<gene>
    <name evidence="1" type="ORF">OCBIM_22035864mg</name>
</gene>